<sequence length="122" mass="13658">MLSKEVQNALIGWESHGFRILKAYFRAKKKGITVNVTQCYAFTNDGNEDDKGQFCVRLQSIIEKCPGKDLTILIEDLNINTGMNDTGLMQHLGINGSSTLSESLDSNFNCDDQRRGVHFSQL</sequence>
<dbReference type="Proteomes" id="UP000269396">
    <property type="component" value="Unassembled WGS sequence"/>
</dbReference>
<dbReference type="STRING" id="31246.A0A183PX71"/>
<protein>
    <submittedName>
        <fullName evidence="1">Uncharacterized protein</fullName>
    </submittedName>
</protein>
<name>A0A183PX71_9TREM</name>
<gene>
    <name evidence="1" type="ORF">SMTD_LOCUS18957</name>
</gene>
<proteinExistence type="predicted"/>
<evidence type="ECO:0000313" key="1">
    <source>
        <dbReference type="EMBL" id="VDP78467.1"/>
    </source>
</evidence>
<accession>A0A183PX71</accession>
<dbReference type="AlphaFoldDB" id="A0A183PX71"/>
<organism evidence="1 2">
    <name type="scientific">Schistosoma mattheei</name>
    <dbReference type="NCBI Taxonomy" id="31246"/>
    <lineage>
        <taxon>Eukaryota</taxon>
        <taxon>Metazoa</taxon>
        <taxon>Spiralia</taxon>
        <taxon>Lophotrochozoa</taxon>
        <taxon>Platyhelminthes</taxon>
        <taxon>Trematoda</taxon>
        <taxon>Digenea</taxon>
        <taxon>Strigeidida</taxon>
        <taxon>Schistosomatoidea</taxon>
        <taxon>Schistosomatidae</taxon>
        <taxon>Schistosoma</taxon>
    </lineage>
</organism>
<dbReference type="EMBL" id="UZAL01041421">
    <property type="protein sequence ID" value="VDP78467.1"/>
    <property type="molecule type" value="Genomic_DNA"/>
</dbReference>
<keyword evidence="2" id="KW-1185">Reference proteome</keyword>
<evidence type="ECO:0000313" key="2">
    <source>
        <dbReference type="Proteomes" id="UP000269396"/>
    </source>
</evidence>
<reference evidence="1 2" key="1">
    <citation type="submission" date="2018-11" db="EMBL/GenBank/DDBJ databases">
        <authorList>
            <consortium name="Pathogen Informatics"/>
        </authorList>
    </citation>
    <scope>NUCLEOTIDE SEQUENCE [LARGE SCALE GENOMIC DNA]</scope>
    <source>
        <strain>Denwood</strain>
        <strain evidence="2">Zambia</strain>
    </source>
</reference>